<dbReference type="InterPro" id="IPR052939">
    <property type="entry name" value="23S_rRNA_MeTrnsfrase_RlmA"/>
</dbReference>
<keyword evidence="1" id="KW-0479">Metal-binding</keyword>
<dbReference type="GO" id="GO:0046872">
    <property type="term" value="F:metal ion binding"/>
    <property type="evidence" value="ECO:0007669"/>
    <property type="project" value="UniProtKB-KW"/>
</dbReference>
<feature type="binding site" evidence="2">
    <location>
        <position position="207"/>
    </location>
    <ligand>
        <name>S-adenosyl-L-methionine</name>
        <dbReference type="ChEBI" id="CHEBI:59789"/>
    </ligand>
</feature>
<proteinExistence type="predicted"/>
<dbReference type="Proteomes" id="UP001139347">
    <property type="component" value="Unassembled WGS sequence"/>
</dbReference>
<feature type="binding site" evidence="1">
    <location>
        <position position="40"/>
    </location>
    <ligand>
        <name>Zn(2+)</name>
        <dbReference type="ChEBI" id="CHEBI:29105"/>
    </ligand>
</feature>
<keyword evidence="6" id="KW-1185">Reference proteome</keyword>
<dbReference type="AlphaFoldDB" id="A0A9X2B4T2"/>
<dbReference type="PANTHER" id="PTHR43460:SF1">
    <property type="entry name" value="METHYLTRANSFERASE TYPE 11 DOMAIN-CONTAINING PROTEIN"/>
    <property type="match status" value="1"/>
</dbReference>
<evidence type="ECO:0000313" key="6">
    <source>
        <dbReference type="Proteomes" id="UP001139347"/>
    </source>
</evidence>
<dbReference type="Pfam" id="PF21302">
    <property type="entry name" value="Zn_ribbon_RlmA"/>
    <property type="match status" value="1"/>
</dbReference>
<dbReference type="GO" id="GO:0032259">
    <property type="term" value="P:methylation"/>
    <property type="evidence" value="ECO:0007669"/>
    <property type="project" value="UniProtKB-KW"/>
</dbReference>
<feature type="binding site" evidence="1">
    <location>
        <position position="44"/>
    </location>
    <ligand>
        <name>Zn(2+)</name>
        <dbReference type="ChEBI" id="CHEBI:29105"/>
    </ligand>
</feature>
<dbReference type="PIRSF" id="PIRSF018249">
    <property type="entry name" value="MyrA_prd"/>
    <property type="match status" value="1"/>
</dbReference>
<gene>
    <name evidence="5" type="ORF">MUG84_09255</name>
</gene>
<protein>
    <submittedName>
        <fullName evidence="5">Methyltransferase domain-containing protein</fullName>
    </submittedName>
</protein>
<dbReference type="Gene3D" id="3.40.50.150">
    <property type="entry name" value="Vaccinia Virus protein VP39"/>
    <property type="match status" value="1"/>
</dbReference>
<dbReference type="PANTHER" id="PTHR43460">
    <property type="entry name" value="METHYLTRANSFERASE"/>
    <property type="match status" value="1"/>
</dbReference>
<accession>A0A9X2B4T2</accession>
<feature type="binding site" evidence="2">
    <location>
        <position position="82"/>
    </location>
    <ligand>
        <name>S-adenosyl-L-methionine</name>
        <dbReference type="ChEBI" id="CHEBI:59789"/>
    </ligand>
</feature>
<reference evidence="5" key="1">
    <citation type="submission" date="2022-04" db="EMBL/GenBank/DDBJ databases">
        <title>Paenibacillus mangrovi sp. nov., a novel endophytic bacterium isolated from bark of Kandelia candel.</title>
        <authorList>
            <person name="Tuo L."/>
        </authorList>
    </citation>
    <scope>NUCLEOTIDE SEQUENCE</scope>
    <source>
        <strain evidence="5">KQZ6P-2</strain>
    </source>
</reference>
<dbReference type="InterPro" id="IPR029063">
    <property type="entry name" value="SAM-dependent_MTases_sf"/>
</dbReference>
<sequence length="304" mass="34463">MSNKEMSLTRARLMALNEHIFRCPVCFLPMKMNVERSLACAARHNFDLSKDGYVHLLPGAKPSKYDKELFEARRLINASGFFDPLLDSLVSGISGSLPLRLAPNPLSVLDAGCGEGSHLMHLRNKLPACTNRDILAVGADSSKPGIIKASKSSPDILWCVADLAHSPFQDQTFDVIVNILSPSNYVEFKRLLTETGMLVKVIPGPGYLQEFREILLGRSVPTEREVPDDTATLFVRHFPQMKQQRVRYEIELDPLHLKAMLRMTPLTWHAPEEKIRALMAHPFFRLTFDFYILWGRQVRCQFKS</sequence>
<dbReference type="InterPro" id="IPR016718">
    <property type="entry name" value="rRNA_m1G-MeTrfase_A_prd"/>
</dbReference>
<feature type="domain" description="23S rRNA (guanine(745)-N(1))-methyltransferase N-terminal" evidence="4">
    <location>
        <begin position="21"/>
        <end position="59"/>
    </location>
</feature>
<name>A0A9X2B4T2_9BACL</name>
<feature type="binding site" evidence="2">
    <location>
        <begin position="115"/>
        <end position="116"/>
    </location>
    <ligand>
        <name>S-adenosyl-L-methionine</name>
        <dbReference type="ChEBI" id="CHEBI:59789"/>
    </ligand>
</feature>
<organism evidence="5 6">
    <name type="scientific">Paenibacillus mangrovi</name>
    <dbReference type="NCBI Taxonomy" id="2931978"/>
    <lineage>
        <taxon>Bacteria</taxon>
        <taxon>Bacillati</taxon>
        <taxon>Bacillota</taxon>
        <taxon>Bacilli</taxon>
        <taxon>Bacillales</taxon>
        <taxon>Paenibacillaceae</taxon>
        <taxon>Paenibacillus</taxon>
    </lineage>
</organism>
<evidence type="ECO:0000313" key="5">
    <source>
        <dbReference type="EMBL" id="MCJ8011927.1"/>
    </source>
</evidence>
<dbReference type="InterPro" id="IPR048647">
    <property type="entry name" value="RlmA_N"/>
</dbReference>
<evidence type="ECO:0000259" key="4">
    <source>
        <dbReference type="Pfam" id="PF21302"/>
    </source>
</evidence>
<dbReference type="GO" id="GO:0008168">
    <property type="term" value="F:methyltransferase activity"/>
    <property type="evidence" value="ECO:0007669"/>
    <property type="project" value="UniProtKB-KW"/>
</dbReference>
<dbReference type="EMBL" id="JALIRP010000003">
    <property type="protein sequence ID" value="MCJ8011927.1"/>
    <property type="molecule type" value="Genomic_DNA"/>
</dbReference>
<evidence type="ECO:0000259" key="3">
    <source>
        <dbReference type="Pfam" id="PF13649"/>
    </source>
</evidence>
<dbReference type="SUPFAM" id="SSF53335">
    <property type="entry name" value="S-adenosyl-L-methionine-dependent methyltransferases"/>
    <property type="match status" value="1"/>
</dbReference>
<keyword evidence="5" id="KW-0489">Methyltransferase</keyword>
<evidence type="ECO:0000256" key="1">
    <source>
        <dbReference type="PIRSR" id="PIRSR018249-1"/>
    </source>
</evidence>
<evidence type="ECO:0000256" key="2">
    <source>
        <dbReference type="PIRSR" id="PIRSR018249-2"/>
    </source>
</evidence>
<keyword evidence="2" id="KW-0949">S-adenosyl-L-methionine</keyword>
<keyword evidence="5" id="KW-0808">Transferase</keyword>
<dbReference type="InterPro" id="IPR041698">
    <property type="entry name" value="Methyltransf_25"/>
</dbReference>
<dbReference type="Pfam" id="PF13649">
    <property type="entry name" value="Methyltransf_25"/>
    <property type="match status" value="1"/>
</dbReference>
<feature type="domain" description="Methyltransferase" evidence="3">
    <location>
        <begin position="108"/>
        <end position="187"/>
    </location>
</feature>
<comment type="caution">
    <text evidence="5">The sequence shown here is derived from an EMBL/GenBank/DDBJ whole genome shotgun (WGS) entry which is preliminary data.</text>
</comment>
<dbReference type="RefSeq" id="WP_244724140.1">
    <property type="nucleotide sequence ID" value="NZ_JALIRP010000003.1"/>
</dbReference>
<keyword evidence="1" id="KW-0862">Zinc</keyword>